<dbReference type="PATRIC" id="fig|400092.3.peg.3857"/>
<evidence type="ECO:0000313" key="2">
    <source>
        <dbReference type="Proteomes" id="UP000033109"/>
    </source>
</evidence>
<dbReference type="PANTHER" id="PTHR21028">
    <property type="entry name" value="SI:CH211-156B7.4"/>
    <property type="match status" value="1"/>
</dbReference>
<dbReference type="Proteomes" id="UP000033109">
    <property type="component" value="Chromosome"/>
</dbReference>
<dbReference type="InterPro" id="IPR033469">
    <property type="entry name" value="CYTH-like_dom_sf"/>
</dbReference>
<accession>A0A0E3UYM2</accession>
<dbReference type="PANTHER" id="PTHR21028:SF2">
    <property type="entry name" value="CYTH DOMAIN-CONTAINING PROTEIN"/>
    <property type="match status" value="1"/>
</dbReference>
<dbReference type="KEGG" id="pko:PKOR_17570"/>
<dbReference type="AlphaFoldDB" id="A0A0E3UYM2"/>
<dbReference type="InterPro" id="IPR008173">
    <property type="entry name" value="Adenylyl_cyclase_CyaB"/>
</dbReference>
<dbReference type="EMBL" id="CP009621">
    <property type="protein sequence ID" value="AKD04571.1"/>
    <property type="molecule type" value="Genomic_DNA"/>
</dbReference>
<evidence type="ECO:0008006" key="3">
    <source>
        <dbReference type="Google" id="ProtNLM"/>
    </source>
</evidence>
<organism evidence="1 2">
    <name type="scientific">Pontibacter korlensis</name>
    <dbReference type="NCBI Taxonomy" id="400092"/>
    <lineage>
        <taxon>Bacteria</taxon>
        <taxon>Pseudomonadati</taxon>
        <taxon>Bacteroidota</taxon>
        <taxon>Cytophagia</taxon>
        <taxon>Cytophagales</taxon>
        <taxon>Hymenobacteraceae</taxon>
        <taxon>Pontibacter</taxon>
    </lineage>
</organism>
<keyword evidence="2" id="KW-1185">Reference proteome</keyword>
<evidence type="ECO:0000313" key="1">
    <source>
        <dbReference type="EMBL" id="AKD04571.1"/>
    </source>
</evidence>
<dbReference type="OrthoDB" id="271656at2"/>
<sequence>MYTSVSFKARLSDFAEAQTILLEQEVRFLDAAMQLETYYKVEQGKLKLIKGGLENALVHYQQQKHQNMFFNEVLLYLKRPSSGLVETLYGSPQPVVELKKLRKTFVYDNLKVHLDQLETLGYFVEVEALDIDGSYGLEHLLELCESRKELLQLEDEDLVQEDYPVLLNQITKSINPNNNYNK</sequence>
<dbReference type="HOGENOM" id="CLU_126397_0_0_10"/>
<gene>
    <name evidence="1" type="ORF">PKOR_17570</name>
</gene>
<protein>
    <recommendedName>
        <fullName evidence="3">CYTH domain-containing protein</fullName>
    </recommendedName>
</protein>
<name>A0A0E3UYM2_9BACT</name>
<dbReference type="SUPFAM" id="SSF55154">
    <property type="entry name" value="CYTH-like phosphatases"/>
    <property type="match status" value="1"/>
</dbReference>
<dbReference type="RefSeq" id="WP_046312433.1">
    <property type="nucleotide sequence ID" value="NZ_CBCSCY010000013.1"/>
</dbReference>
<proteinExistence type="predicted"/>
<reference evidence="1 2" key="1">
    <citation type="journal article" date="2015" name="Sci. Rep.">
        <title>Unraveling adaptation of Pontibacter korlensis to radiation and infertility in desert through complete genome and comparative transcriptomic analysis.</title>
        <authorList>
            <person name="Dai J."/>
            <person name="Dai W."/>
            <person name="Qiu C."/>
            <person name="Yang Z."/>
            <person name="Zhang Y."/>
            <person name="Zhou M."/>
            <person name="Zhang L."/>
            <person name="Fang C."/>
            <person name="Gao Q."/>
            <person name="Yang Q."/>
            <person name="Li X."/>
            <person name="Wang Z."/>
            <person name="Wang Z."/>
            <person name="Jia Z."/>
            <person name="Chen X."/>
        </authorList>
    </citation>
    <scope>NUCLEOTIDE SEQUENCE [LARGE SCALE GENOMIC DNA]</scope>
    <source>
        <strain evidence="1 2">X14-1T</strain>
    </source>
</reference>
<dbReference type="Gene3D" id="2.40.320.10">
    <property type="entry name" value="Hypothetical Protein Pfu-838710-001"/>
    <property type="match status" value="1"/>
</dbReference>
<dbReference type="STRING" id="400092.PKOR_17570"/>